<dbReference type="SUPFAM" id="SSF53613">
    <property type="entry name" value="Ribokinase-like"/>
    <property type="match status" value="1"/>
</dbReference>
<proteinExistence type="predicted"/>
<feature type="signal peptide" evidence="3">
    <location>
        <begin position="1"/>
        <end position="22"/>
    </location>
</feature>
<evidence type="ECO:0000256" key="1">
    <source>
        <dbReference type="ARBA" id="ARBA00022679"/>
    </source>
</evidence>
<dbReference type="InterPro" id="IPR011611">
    <property type="entry name" value="PfkB_dom"/>
</dbReference>
<name>A0A8C4N4R8_EPTBU</name>
<dbReference type="Gene3D" id="3.40.1190.20">
    <property type="match status" value="1"/>
</dbReference>
<evidence type="ECO:0000259" key="4">
    <source>
        <dbReference type="Pfam" id="PF00294"/>
    </source>
</evidence>
<dbReference type="InterPro" id="IPR029056">
    <property type="entry name" value="Ribokinase-like"/>
</dbReference>
<dbReference type="InterPro" id="IPR052562">
    <property type="entry name" value="Ketohexokinase-related"/>
</dbReference>
<dbReference type="PANTHER" id="PTHR42774:SF3">
    <property type="entry name" value="KETOHEXOKINASE"/>
    <property type="match status" value="1"/>
</dbReference>
<dbReference type="PANTHER" id="PTHR42774">
    <property type="entry name" value="PHOSPHOTRANSFERASE SYSTEM TRANSPORT PROTEIN"/>
    <property type="match status" value="1"/>
</dbReference>
<feature type="chain" id="PRO_5044680417" evidence="3">
    <location>
        <begin position="23"/>
        <end position="301"/>
    </location>
</feature>
<dbReference type="Ensembl" id="ENSEBUT00000001714.1">
    <property type="protein sequence ID" value="ENSEBUP00000001389.1"/>
    <property type="gene ID" value="ENSEBUG00000001216.1"/>
</dbReference>
<feature type="domain" description="Carbohydrate kinase PfkB" evidence="4">
    <location>
        <begin position="5"/>
        <end position="291"/>
    </location>
</feature>
<sequence length="301" mass="32595">MAGRRILCVGLTCLDVISVVETFPEEDSDTRCISQRWQRGGNASNSSTVLVQLHESCTLLSTLAPGHLARYLQADAERCGVQLIPVWVQGDCPSSVVISSLHTGSRTIVHSGKLSEVSAKDFESIDLLEYKWVHLEARAGEEQACMLRKVDLWNKERPPDKAVSTSVELEKPHKLDTYQLLGLADVVFISKDFAKHLGHSCPQDAMQGLKRGLKSRASLVCPWAEFGAWALDPDGQLIHSPAFPPPCLVDTLGAGDTFIAGVIHILSSGGSLQEAITFGCKLAGRKCGTEGYEGLARASRS</sequence>
<dbReference type="Proteomes" id="UP000694388">
    <property type="component" value="Unplaced"/>
</dbReference>
<dbReference type="Ensembl" id="ENSEBUT00000001694.1">
    <property type="protein sequence ID" value="ENSEBUP00000001370.1"/>
    <property type="gene ID" value="ENSEBUG00000001216.1"/>
</dbReference>
<dbReference type="GO" id="GO:0004454">
    <property type="term" value="F:ketohexokinase activity"/>
    <property type="evidence" value="ECO:0007669"/>
    <property type="project" value="InterPro"/>
</dbReference>
<keyword evidence="1" id="KW-0808">Transferase</keyword>
<dbReference type="InterPro" id="IPR002173">
    <property type="entry name" value="Carboh/pur_kinase_PfkB_CS"/>
</dbReference>
<dbReference type="GO" id="GO:0006753">
    <property type="term" value="P:nucleoside phosphate metabolic process"/>
    <property type="evidence" value="ECO:0007669"/>
    <property type="project" value="UniProtKB-ARBA"/>
</dbReference>
<keyword evidence="3" id="KW-0732">Signal</keyword>
<evidence type="ECO:0000256" key="3">
    <source>
        <dbReference type="SAM" id="SignalP"/>
    </source>
</evidence>
<evidence type="ECO:0000313" key="6">
    <source>
        <dbReference type="Proteomes" id="UP000694388"/>
    </source>
</evidence>
<dbReference type="Pfam" id="PF00294">
    <property type="entry name" value="PfkB"/>
    <property type="match status" value="1"/>
</dbReference>
<keyword evidence="6" id="KW-1185">Reference proteome</keyword>
<organism evidence="5 6">
    <name type="scientific">Eptatretus burgeri</name>
    <name type="common">Inshore hagfish</name>
    <dbReference type="NCBI Taxonomy" id="7764"/>
    <lineage>
        <taxon>Eukaryota</taxon>
        <taxon>Metazoa</taxon>
        <taxon>Chordata</taxon>
        <taxon>Craniata</taxon>
        <taxon>Vertebrata</taxon>
        <taxon>Cyclostomata</taxon>
        <taxon>Myxini</taxon>
        <taxon>Myxiniformes</taxon>
        <taxon>Myxinidae</taxon>
        <taxon>Eptatretinae</taxon>
        <taxon>Eptatretus</taxon>
    </lineage>
</organism>
<dbReference type="OMA" id="GCTEVDY"/>
<dbReference type="GeneTree" id="ENSGT00390000007458"/>
<evidence type="ECO:0000313" key="5">
    <source>
        <dbReference type="Ensembl" id="ENSEBUP00000001389.1"/>
    </source>
</evidence>
<dbReference type="CDD" id="cd01939">
    <property type="entry name" value="Ketohexokinase"/>
    <property type="match status" value="1"/>
</dbReference>
<dbReference type="GO" id="GO:0006000">
    <property type="term" value="P:fructose metabolic process"/>
    <property type="evidence" value="ECO:0007669"/>
    <property type="project" value="InterPro"/>
</dbReference>
<dbReference type="PROSITE" id="PS00584">
    <property type="entry name" value="PFKB_KINASES_2"/>
    <property type="match status" value="1"/>
</dbReference>
<dbReference type="InterPro" id="IPR034093">
    <property type="entry name" value="KHK"/>
</dbReference>
<protein>
    <submittedName>
        <fullName evidence="5">Ketohexokinase</fullName>
    </submittedName>
</protein>
<keyword evidence="2" id="KW-0418">Kinase</keyword>
<reference evidence="5" key="1">
    <citation type="submission" date="2025-05" db="UniProtKB">
        <authorList>
            <consortium name="Ensembl"/>
        </authorList>
    </citation>
    <scope>IDENTIFICATION</scope>
</reference>
<evidence type="ECO:0000256" key="2">
    <source>
        <dbReference type="ARBA" id="ARBA00022777"/>
    </source>
</evidence>
<accession>A0A8C4N4R8</accession>
<dbReference type="AlphaFoldDB" id="A0A8C4N4R8"/>